<dbReference type="SUPFAM" id="SSF52507">
    <property type="entry name" value="Homo-oligomeric flavin-containing Cys decarboxylases, HFCD"/>
    <property type="match status" value="1"/>
</dbReference>
<dbReference type="GO" id="GO:0071513">
    <property type="term" value="C:phosphopantothenoylcysteine decarboxylase complex"/>
    <property type="evidence" value="ECO:0007669"/>
    <property type="project" value="TreeGrafter"/>
</dbReference>
<comment type="similarity">
    <text evidence="3 4">In the C-terminal section; belongs to the PPC synthetase family.</text>
</comment>
<comment type="catalytic activity">
    <reaction evidence="3 4">
        <text>(R)-4'-phosphopantothenate + L-cysteine + CTP = N-[(R)-4-phosphopantothenoyl]-L-cysteine + CMP + diphosphate + H(+)</text>
        <dbReference type="Rhea" id="RHEA:19397"/>
        <dbReference type="ChEBI" id="CHEBI:10986"/>
        <dbReference type="ChEBI" id="CHEBI:15378"/>
        <dbReference type="ChEBI" id="CHEBI:33019"/>
        <dbReference type="ChEBI" id="CHEBI:35235"/>
        <dbReference type="ChEBI" id="CHEBI:37563"/>
        <dbReference type="ChEBI" id="CHEBI:59458"/>
        <dbReference type="ChEBI" id="CHEBI:60377"/>
        <dbReference type="EC" id="6.3.2.5"/>
    </reaction>
</comment>
<dbReference type="InterPro" id="IPR007085">
    <property type="entry name" value="DNA/pantothenate-metab_flavo_C"/>
</dbReference>
<keyword evidence="3" id="KW-0511">Multifunctional enzyme</keyword>
<organism evidence="8 9">
    <name type="scientific">Candidatus Lachnoclostridium stercorigallinarum</name>
    <dbReference type="NCBI Taxonomy" id="2838634"/>
    <lineage>
        <taxon>Bacteria</taxon>
        <taxon>Bacillati</taxon>
        <taxon>Bacillota</taxon>
        <taxon>Clostridia</taxon>
        <taxon>Lachnospirales</taxon>
        <taxon>Lachnospiraceae</taxon>
    </lineage>
</organism>
<comment type="cofactor">
    <cofactor evidence="3">
        <name>FMN</name>
        <dbReference type="ChEBI" id="CHEBI:58210"/>
    </cofactor>
    <text evidence="3">Binds 1 FMN per subunit.</text>
</comment>
<dbReference type="Pfam" id="PF04127">
    <property type="entry name" value="DFP"/>
    <property type="match status" value="1"/>
</dbReference>
<evidence type="ECO:0000256" key="1">
    <source>
        <dbReference type="ARBA" id="ARBA00022793"/>
    </source>
</evidence>
<reference evidence="8" key="1">
    <citation type="journal article" date="2021" name="PeerJ">
        <title>Extensive microbial diversity within the chicken gut microbiome revealed by metagenomics and culture.</title>
        <authorList>
            <person name="Gilroy R."/>
            <person name="Ravi A."/>
            <person name="Getino M."/>
            <person name="Pursley I."/>
            <person name="Horton D.L."/>
            <person name="Alikhan N.F."/>
            <person name="Baker D."/>
            <person name="Gharbi K."/>
            <person name="Hall N."/>
            <person name="Watson M."/>
            <person name="Adriaenssens E.M."/>
            <person name="Foster-Nyarko E."/>
            <person name="Jarju S."/>
            <person name="Secka A."/>
            <person name="Antonio M."/>
            <person name="Oren A."/>
            <person name="Chaudhuri R.R."/>
            <person name="La Ragione R."/>
            <person name="Hildebrand F."/>
            <person name="Pallen M.J."/>
        </authorList>
    </citation>
    <scope>NUCLEOTIDE SEQUENCE</scope>
    <source>
        <strain evidence="8">ChiBcec1-1093</strain>
    </source>
</reference>
<dbReference type="Gene3D" id="3.40.50.1950">
    <property type="entry name" value="Flavin prenyltransferase-like"/>
    <property type="match status" value="1"/>
</dbReference>
<evidence type="ECO:0000256" key="3">
    <source>
        <dbReference type="HAMAP-Rule" id="MF_02225"/>
    </source>
</evidence>
<dbReference type="GO" id="GO:0015941">
    <property type="term" value="P:pantothenate catabolic process"/>
    <property type="evidence" value="ECO:0007669"/>
    <property type="project" value="InterPro"/>
</dbReference>
<dbReference type="InterPro" id="IPR003382">
    <property type="entry name" value="Flavoprotein"/>
</dbReference>
<comment type="function">
    <text evidence="4">Catalyzes two steps in the biosynthesis of coenzyme A. In the first step cysteine is conjugated to 4'-phosphopantothenate to form 4-phosphopantothenoylcysteine, in the latter compound is decarboxylated to form 4'-phosphopantotheine.</text>
</comment>
<dbReference type="AlphaFoldDB" id="A0A9D2GHI8"/>
<comment type="function">
    <text evidence="3">Catalyzes two sequential steps in the biosynthesis of coenzyme A. In the first step cysteine is conjugated to 4'-phosphopantothenate to form 4-phosphopantothenoylcysteine. In the second step the latter compound is decarboxylated to form 4'-phosphopantotheine.</text>
</comment>
<dbReference type="NCBIfam" id="TIGR00521">
    <property type="entry name" value="coaBC_dfp"/>
    <property type="match status" value="1"/>
</dbReference>
<dbReference type="SUPFAM" id="SSF102645">
    <property type="entry name" value="CoaB-like"/>
    <property type="match status" value="1"/>
</dbReference>
<dbReference type="GO" id="GO:0046872">
    <property type="term" value="F:metal ion binding"/>
    <property type="evidence" value="ECO:0007669"/>
    <property type="project" value="UniProtKB-KW"/>
</dbReference>
<dbReference type="Pfam" id="PF02441">
    <property type="entry name" value="Flavoprotein"/>
    <property type="match status" value="1"/>
</dbReference>
<dbReference type="GO" id="GO:0010181">
    <property type="term" value="F:FMN binding"/>
    <property type="evidence" value="ECO:0007669"/>
    <property type="project" value="UniProtKB-UniRule"/>
</dbReference>
<dbReference type="InterPro" id="IPR036551">
    <property type="entry name" value="Flavin_trans-like"/>
</dbReference>
<gene>
    <name evidence="3 8" type="primary">coaBC</name>
    <name evidence="8" type="ORF">IAA17_02645</name>
</gene>
<comment type="pathway">
    <text evidence="3 4">Cofactor biosynthesis; coenzyme A biosynthesis; CoA from (R)-pantothenate: step 2/5.</text>
</comment>
<evidence type="ECO:0000259" key="6">
    <source>
        <dbReference type="Pfam" id="PF02441"/>
    </source>
</evidence>
<feature type="region of interest" description="Phosphopantothenoylcysteine decarboxylase" evidence="3">
    <location>
        <begin position="1"/>
        <end position="189"/>
    </location>
</feature>
<feature type="domain" description="DNA/pantothenate metabolism flavoprotein C-terminal" evidence="7">
    <location>
        <begin position="185"/>
        <end position="394"/>
    </location>
</feature>
<dbReference type="HAMAP" id="MF_02225">
    <property type="entry name" value="CoaBC"/>
    <property type="match status" value="1"/>
</dbReference>
<sequence length="416" mass="44723">MLKGKTVVLGVTGSIAAYKIASLASMLKKQGADVEVIMTKNATNFINPITFESLTGNKCLVDTFDRNFQFSVEHVALAKRASVFLIAPASANVIAKVAHGLADDMLTTTFLACQCPKIIAPAMNTRMYTNPILQDNLKICETYGMEVIAPADGYLACGDTGAGKMPEPEELFDYIVKAAAFPKDLAGKKILVTAGATMEAIDPVRYITNHSTGKMGYAVAKAAALRGAEVTLVSAHAEVKPPRFVKLVPVKSAREMFEAVTAAAADQDVIVKAAAVADYRPAEVSDEKVKKKDGDLSIRLERTDDILAWLGVHKRDGQFLCGFSMETQNMLENSRAKLKKKNLDMIVANNLKVEGAGFGTDTNVVTLITGDRETELPKLTKDEVAHRLLDTILEMTGETSPLGMTGKSSPEETGES</sequence>
<feature type="binding site" evidence="3">
    <location>
        <position position="337"/>
    </location>
    <ligand>
        <name>CTP</name>
        <dbReference type="ChEBI" id="CHEBI:37563"/>
    </ligand>
</feature>
<feature type="binding site" evidence="3">
    <location>
        <position position="323"/>
    </location>
    <ligand>
        <name>CTP</name>
        <dbReference type="ChEBI" id="CHEBI:37563"/>
    </ligand>
</feature>
<dbReference type="EC" id="4.1.1.36" evidence="3"/>
<dbReference type="PANTHER" id="PTHR14359:SF6">
    <property type="entry name" value="PHOSPHOPANTOTHENOYLCYSTEINE DECARBOXYLASE"/>
    <property type="match status" value="1"/>
</dbReference>
<dbReference type="PANTHER" id="PTHR14359">
    <property type="entry name" value="HOMO-OLIGOMERIC FLAVIN CONTAINING CYS DECARBOXYLASE FAMILY"/>
    <property type="match status" value="1"/>
</dbReference>
<evidence type="ECO:0000259" key="7">
    <source>
        <dbReference type="Pfam" id="PF04127"/>
    </source>
</evidence>
<keyword evidence="2 3" id="KW-0456">Lyase</keyword>
<dbReference type="Gene3D" id="3.40.50.10300">
    <property type="entry name" value="CoaB-like"/>
    <property type="match status" value="1"/>
</dbReference>
<keyword evidence="3" id="KW-0479">Metal-binding</keyword>
<comment type="caution">
    <text evidence="8">The sequence shown here is derived from an EMBL/GenBank/DDBJ whole genome shotgun (WGS) entry which is preliminary data.</text>
</comment>
<keyword evidence="3" id="KW-0460">Magnesium</keyword>
<accession>A0A9D2GHI8</accession>
<keyword evidence="3 4" id="KW-0285">Flavoprotein</keyword>
<proteinExistence type="inferred from homology"/>
<comment type="pathway">
    <text evidence="3 4">Cofactor biosynthesis; coenzyme A biosynthesis; CoA from (R)-pantothenate: step 3/5.</text>
</comment>
<comment type="similarity">
    <text evidence="3 4">In the N-terminal section; belongs to the HFCD (homo-oligomeric flavin containing Cys decarboxylase) superfamily.</text>
</comment>
<comment type="catalytic activity">
    <reaction evidence="3 4">
        <text>N-[(R)-4-phosphopantothenoyl]-L-cysteine + H(+) = (R)-4'-phosphopantetheine + CO2</text>
        <dbReference type="Rhea" id="RHEA:16793"/>
        <dbReference type="ChEBI" id="CHEBI:15378"/>
        <dbReference type="ChEBI" id="CHEBI:16526"/>
        <dbReference type="ChEBI" id="CHEBI:59458"/>
        <dbReference type="ChEBI" id="CHEBI:61723"/>
        <dbReference type="EC" id="4.1.1.36"/>
    </reaction>
</comment>
<feature type="active site" description="Proton donor" evidence="3">
    <location>
        <position position="157"/>
    </location>
</feature>
<keyword evidence="1 3" id="KW-0210">Decarboxylase</keyword>
<feature type="binding site" evidence="3">
    <location>
        <position position="278"/>
    </location>
    <ligand>
        <name>CTP</name>
        <dbReference type="ChEBI" id="CHEBI:37563"/>
    </ligand>
</feature>
<dbReference type="GO" id="GO:0015937">
    <property type="term" value="P:coenzyme A biosynthetic process"/>
    <property type="evidence" value="ECO:0007669"/>
    <property type="project" value="UniProtKB-UniRule"/>
</dbReference>
<reference evidence="8" key="2">
    <citation type="submission" date="2021-04" db="EMBL/GenBank/DDBJ databases">
        <authorList>
            <person name="Gilroy R."/>
        </authorList>
    </citation>
    <scope>NUCLEOTIDE SEQUENCE</scope>
    <source>
        <strain evidence="8">ChiBcec1-1093</strain>
    </source>
</reference>
<feature type="region of interest" description="Phosphopantothenate--cysteine ligase" evidence="3">
    <location>
        <begin position="190"/>
        <end position="416"/>
    </location>
</feature>
<feature type="region of interest" description="Disordered" evidence="5">
    <location>
        <begin position="397"/>
        <end position="416"/>
    </location>
</feature>
<feature type="binding site" evidence="3">
    <location>
        <position position="288"/>
    </location>
    <ligand>
        <name>CTP</name>
        <dbReference type="ChEBI" id="CHEBI:37563"/>
    </ligand>
</feature>
<evidence type="ECO:0000313" key="9">
    <source>
        <dbReference type="Proteomes" id="UP000824101"/>
    </source>
</evidence>
<evidence type="ECO:0000313" key="8">
    <source>
        <dbReference type="EMBL" id="HIZ78671.1"/>
    </source>
</evidence>
<dbReference type="GO" id="GO:0004632">
    <property type="term" value="F:phosphopantothenate--cysteine ligase activity"/>
    <property type="evidence" value="ECO:0007669"/>
    <property type="project" value="UniProtKB-UniRule"/>
</dbReference>
<comment type="cofactor">
    <cofactor evidence="3">
        <name>Mg(2+)</name>
        <dbReference type="ChEBI" id="CHEBI:18420"/>
    </cofactor>
</comment>
<name>A0A9D2GHI8_9FIRM</name>
<feature type="domain" description="Flavoprotein" evidence="6">
    <location>
        <begin position="5"/>
        <end position="177"/>
    </location>
</feature>
<dbReference type="Proteomes" id="UP000824101">
    <property type="component" value="Unassembled WGS sequence"/>
</dbReference>
<feature type="binding site" evidence="3">
    <location>
        <position position="341"/>
    </location>
    <ligand>
        <name>CTP</name>
        <dbReference type="ChEBI" id="CHEBI:37563"/>
    </ligand>
</feature>
<protein>
    <recommendedName>
        <fullName evidence="3">Coenzyme A biosynthesis bifunctional protein CoaBC</fullName>
    </recommendedName>
    <alternativeName>
        <fullName evidence="3">DNA/pantothenate metabolism flavoprotein</fullName>
    </alternativeName>
    <alternativeName>
        <fullName evidence="3">Phosphopantothenoylcysteine synthetase/decarboxylase</fullName>
        <shortName evidence="3">PPCS-PPCDC</shortName>
    </alternativeName>
    <domain>
        <recommendedName>
            <fullName evidence="3">Phosphopantothenoylcysteine decarboxylase</fullName>
            <shortName evidence="3">PPC decarboxylase</shortName>
            <shortName evidence="3">PPC-DC</shortName>
            <ecNumber evidence="3">4.1.1.36</ecNumber>
        </recommendedName>
        <alternativeName>
            <fullName evidence="3">CoaC</fullName>
        </alternativeName>
    </domain>
    <domain>
        <recommendedName>
            <fullName evidence="3">Phosphopantothenate--cysteine ligase</fullName>
            <ecNumber evidence="3">6.3.2.5</ecNumber>
        </recommendedName>
        <alternativeName>
            <fullName evidence="3">CoaB</fullName>
        </alternativeName>
        <alternativeName>
            <fullName evidence="3">Phosphopantothenoylcysteine synthetase</fullName>
            <shortName evidence="3">PPC synthetase</shortName>
            <shortName evidence="3">PPC-S</shortName>
        </alternativeName>
    </domain>
</protein>
<dbReference type="EMBL" id="DXBC01000042">
    <property type="protein sequence ID" value="HIZ78671.1"/>
    <property type="molecule type" value="Genomic_DNA"/>
</dbReference>
<dbReference type="EC" id="6.3.2.5" evidence="3"/>
<dbReference type="InterPro" id="IPR005252">
    <property type="entry name" value="CoaBC"/>
</dbReference>
<dbReference type="InterPro" id="IPR035929">
    <property type="entry name" value="CoaB-like_sf"/>
</dbReference>
<comment type="caution">
    <text evidence="3">Lacks conserved residue(s) required for the propagation of feature annotation.</text>
</comment>
<evidence type="ECO:0000256" key="4">
    <source>
        <dbReference type="RuleBase" id="RU364078"/>
    </source>
</evidence>
<keyword evidence="3 4" id="KW-0436">Ligase</keyword>
<keyword evidence="3 4" id="KW-0288">FMN</keyword>
<evidence type="ECO:0000256" key="2">
    <source>
        <dbReference type="ARBA" id="ARBA00023239"/>
    </source>
</evidence>
<dbReference type="GO" id="GO:0004633">
    <property type="term" value="F:phosphopantothenoylcysteine decarboxylase activity"/>
    <property type="evidence" value="ECO:0007669"/>
    <property type="project" value="UniProtKB-UniRule"/>
</dbReference>
<evidence type="ECO:0000256" key="5">
    <source>
        <dbReference type="SAM" id="MobiDB-lite"/>
    </source>
</evidence>